<sequence>MCFAEYKITQNSDNGLAFVYPDVITYELFDILDSRKQ</sequence>
<dbReference type="EMBL" id="JXJT01000010">
    <property type="protein sequence ID" value="PCS03288.1"/>
    <property type="molecule type" value="Genomic_DNA"/>
</dbReference>
<protein>
    <submittedName>
        <fullName evidence="1">Uncharacterized protein</fullName>
    </submittedName>
</protein>
<gene>
    <name evidence="1" type="ORF">RR45_GL000310</name>
</gene>
<proteinExistence type="predicted"/>
<comment type="caution">
    <text evidence="1">The sequence shown here is derived from an EMBL/GenBank/DDBJ whole genome shotgun (WGS) entry which is preliminary data.</text>
</comment>
<reference evidence="1 2" key="1">
    <citation type="submission" date="2014-12" db="EMBL/GenBank/DDBJ databases">
        <title>Draft genome sequences of 10 type strains of Lactococcus.</title>
        <authorList>
            <person name="Sun Z."/>
            <person name="Zhong Z."/>
            <person name="Liu W."/>
            <person name="Zhang W."/>
            <person name="Zhang H."/>
        </authorList>
    </citation>
    <scope>NUCLEOTIDE SEQUENCE [LARGE SCALE GENOMIC DNA]</scope>
    <source>
        <strain evidence="1 2">DSM 22330</strain>
    </source>
</reference>
<evidence type="ECO:0000313" key="2">
    <source>
        <dbReference type="Proteomes" id="UP000218979"/>
    </source>
</evidence>
<name>A0ABX4I8F0_9LACT</name>
<evidence type="ECO:0000313" key="1">
    <source>
        <dbReference type="EMBL" id="PCS03288.1"/>
    </source>
</evidence>
<organism evidence="1 2">
    <name type="scientific">Pseudolactococcus chungangensis CAU 28 = DSM 22330</name>
    <dbReference type="NCBI Taxonomy" id="1122154"/>
    <lineage>
        <taxon>Bacteria</taxon>
        <taxon>Bacillati</taxon>
        <taxon>Bacillota</taxon>
        <taxon>Bacilli</taxon>
        <taxon>Lactobacillales</taxon>
        <taxon>Streptococcaceae</taxon>
        <taxon>Pseudolactococcus</taxon>
    </lineage>
</organism>
<accession>A0ABX4I8F0</accession>
<keyword evidence="2" id="KW-1185">Reference proteome</keyword>
<dbReference type="Proteomes" id="UP000218979">
    <property type="component" value="Unassembled WGS sequence"/>
</dbReference>